<gene>
    <name evidence="7" type="ORF">LSINAPIS_LOCUS12225</name>
</gene>
<dbReference type="InterPro" id="IPR013120">
    <property type="entry name" value="FAR_NAD-bd"/>
</dbReference>
<protein>
    <recommendedName>
        <fullName evidence="4">Fatty acyl-CoA reductase</fullName>
        <ecNumber evidence="4">1.2.1.84</ecNumber>
    </recommendedName>
</protein>
<comment type="similarity">
    <text evidence="1 4">Belongs to the fatty acyl-CoA reductase family.</text>
</comment>
<evidence type="ECO:0000313" key="8">
    <source>
        <dbReference type="Proteomes" id="UP000324832"/>
    </source>
</evidence>
<dbReference type="Proteomes" id="UP000324832">
    <property type="component" value="Unassembled WGS sequence"/>
</dbReference>
<feature type="non-terminal residue" evidence="7">
    <location>
        <position position="1"/>
    </location>
</feature>
<feature type="non-terminal residue" evidence="7">
    <location>
        <position position="199"/>
    </location>
</feature>
<dbReference type="GO" id="GO:0035336">
    <property type="term" value="P:long-chain fatty-acyl-CoA metabolic process"/>
    <property type="evidence" value="ECO:0007669"/>
    <property type="project" value="TreeGrafter"/>
</dbReference>
<evidence type="ECO:0000256" key="2">
    <source>
        <dbReference type="ARBA" id="ARBA00022516"/>
    </source>
</evidence>
<dbReference type="InterPro" id="IPR026055">
    <property type="entry name" value="FAR"/>
</dbReference>
<dbReference type="Pfam" id="PF07993">
    <property type="entry name" value="NAD_binding_4"/>
    <property type="match status" value="1"/>
</dbReference>
<dbReference type="GO" id="GO:0080019">
    <property type="term" value="F:alcohol-forming very long-chain fatty acyl-CoA reductase activity"/>
    <property type="evidence" value="ECO:0007669"/>
    <property type="project" value="InterPro"/>
</dbReference>
<dbReference type="PANTHER" id="PTHR11011:SF118">
    <property type="entry name" value="FATTY ACYL-COA REDUCTASE"/>
    <property type="match status" value="1"/>
</dbReference>
<dbReference type="PANTHER" id="PTHR11011">
    <property type="entry name" value="MALE STERILITY PROTEIN 2-RELATED"/>
    <property type="match status" value="1"/>
</dbReference>
<reference evidence="7 8" key="1">
    <citation type="submission" date="2017-07" db="EMBL/GenBank/DDBJ databases">
        <authorList>
            <person name="Talla V."/>
            <person name="Backstrom N."/>
        </authorList>
    </citation>
    <scope>NUCLEOTIDE SEQUENCE [LARGE SCALE GENOMIC DNA]</scope>
</reference>
<name>A0A5E4QXT6_9NEOP</name>
<dbReference type="AlphaFoldDB" id="A0A5E4QXT6"/>
<dbReference type="InterPro" id="IPR033640">
    <property type="entry name" value="FAR_C"/>
</dbReference>
<comment type="function">
    <text evidence="4">Catalyzes the reduction of fatty acyl-CoA to fatty alcohols.</text>
</comment>
<dbReference type="GO" id="GO:0102965">
    <property type="term" value="F:alcohol-forming long-chain fatty acyl-CoA reductase activity"/>
    <property type="evidence" value="ECO:0007669"/>
    <property type="project" value="UniProtKB-EC"/>
</dbReference>
<dbReference type="EC" id="1.2.1.84" evidence="4"/>
<accession>A0A5E4QXT6</accession>
<dbReference type="Pfam" id="PF03015">
    <property type="entry name" value="Sterile"/>
    <property type="match status" value="1"/>
</dbReference>
<keyword evidence="3 4" id="KW-0443">Lipid metabolism</keyword>
<organism evidence="7 8">
    <name type="scientific">Leptidea sinapis</name>
    <dbReference type="NCBI Taxonomy" id="189913"/>
    <lineage>
        <taxon>Eukaryota</taxon>
        <taxon>Metazoa</taxon>
        <taxon>Ecdysozoa</taxon>
        <taxon>Arthropoda</taxon>
        <taxon>Hexapoda</taxon>
        <taxon>Insecta</taxon>
        <taxon>Pterygota</taxon>
        <taxon>Neoptera</taxon>
        <taxon>Endopterygota</taxon>
        <taxon>Lepidoptera</taxon>
        <taxon>Glossata</taxon>
        <taxon>Ditrysia</taxon>
        <taxon>Papilionoidea</taxon>
        <taxon>Pieridae</taxon>
        <taxon>Dismorphiinae</taxon>
        <taxon>Leptidea</taxon>
    </lineage>
</organism>
<proteinExistence type="inferred from homology"/>
<sequence>CISVVAALKEPFPGWVDNINGPTAIIVGASKGVIRSMLCDDQQKGDGMPVDQVVNGCVLLAYTTALTQATSKELVVCNIARAGINSISWGEAVEIAKTHIKEFPPSVALWYPGGSPKRHKMQHDIAVLFTHLLPAYLVDFILQLAGKKPFLVNVQKRVTSGLGVIQYYAIRPWKFSNQRYLALRSQISEDEDRLFYTDI</sequence>
<evidence type="ECO:0000256" key="3">
    <source>
        <dbReference type="ARBA" id="ARBA00023098"/>
    </source>
</evidence>
<evidence type="ECO:0000256" key="4">
    <source>
        <dbReference type="RuleBase" id="RU363097"/>
    </source>
</evidence>
<dbReference type="GO" id="GO:0005777">
    <property type="term" value="C:peroxisome"/>
    <property type="evidence" value="ECO:0007669"/>
    <property type="project" value="TreeGrafter"/>
</dbReference>
<dbReference type="Gene3D" id="3.40.50.720">
    <property type="entry name" value="NAD(P)-binding Rossmann-like Domain"/>
    <property type="match status" value="1"/>
</dbReference>
<evidence type="ECO:0000313" key="7">
    <source>
        <dbReference type="EMBL" id="VVD01909.1"/>
    </source>
</evidence>
<feature type="domain" description="Thioester reductase (TE)" evidence="6">
    <location>
        <begin position="4"/>
        <end position="55"/>
    </location>
</feature>
<keyword evidence="2 4" id="KW-0444">Lipid biosynthesis</keyword>
<dbReference type="EMBL" id="FZQP02005589">
    <property type="protein sequence ID" value="VVD01909.1"/>
    <property type="molecule type" value="Genomic_DNA"/>
</dbReference>
<keyword evidence="4" id="KW-0560">Oxidoreductase</keyword>
<keyword evidence="4" id="KW-0521">NADP</keyword>
<feature type="domain" description="Fatty acyl-CoA reductase C-terminal" evidence="5">
    <location>
        <begin position="131"/>
        <end position="199"/>
    </location>
</feature>
<evidence type="ECO:0000259" key="5">
    <source>
        <dbReference type="Pfam" id="PF03015"/>
    </source>
</evidence>
<comment type="catalytic activity">
    <reaction evidence="4">
        <text>a long-chain fatty acyl-CoA + 2 NADPH + 2 H(+) = a long-chain primary fatty alcohol + 2 NADP(+) + CoA</text>
        <dbReference type="Rhea" id="RHEA:52716"/>
        <dbReference type="ChEBI" id="CHEBI:15378"/>
        <dbReference type="ChEBI" id="CHEBI:57287"/>
        <dbReference type="ChEBI" id="CHEBI:57783"/>
        <dbReference type="ChEBI" id="CHEBI:58349"/>
        <dbReference type="ChEBI" id="CHEBI:77396"/>
        <dbReference type="ChEBI" id="CHEBI:83139"/>
        <dbReference type="EC" id="1.2.1.84"/>
    </reaction>
</comment>
<keyword evidence="8" id="KW-1185">Reference proteome</keyword>
<dbReference type="CDD" id="cd09071">
    <property type="entry name" value="FAR_C"/>
    <property type="match status" value="1"/>
</dbReference>
<evidence type="ECO:0000259" key="6">
    <source>
        <dbReference type="Pfam" id="PF07993"/>
    </source>
</evidence>
<evidence type="ECO:0000256" key="1">
    <source>
        <dbReference type="ARBA" id="ARBA00005928"/>
    </source>
</evidence>